<dbReference type="EMBL" id="ML986578">
    <property type="protein sequence ID" value="KAF2270901.1"/>
    <property type="molecule type" value="Genomic_DNA"/>
</dbReference>
<dbReference type="AlphaFoldDB" id="A0A9P4ND18"/>
<name>A0A9P4ND18_9PLEO</name>
<protein>
    <submittedName>
        <fullName evidence="1">Uncharacterized protein</fullName>
    </submittedName>
</protein>
<accession>A0A9P4ND18</accession>
<reference evidence="2" key="1">
    <citation type="journal article" date="2020" name="Stud. Mycol.">
        <title>101 Dothideomycetes genomes: A test case for predicting lifestyles and emergence of pathogens.</title>
        <authorList>
            <person name="Haridas S."/>
            <person name="Albert R."/>
            <person name="Binder M."/>
            <person name="Bloem J."/>
            <person name="LaButti K."/>
            <person name="Salamov A."/>
            <person name="Andreopoulos B."/>
            <person name="Baker S."/>
            <person name="Barry K."/>
            <person name="Bills G."/>
            <person name="Bluhm B."/>
            <person name="Cannon C."/>
            <person name="Castanera R."/>
            <person name="Culley D."/>
            <person name="Daum C."/>
            <person name="Ezra D."/>
            <person name="Gonzalez J."/>
            <person name="Henrissat B."/>
            <person name="Kuo A."/>
            <person name="Liang C."/>
            <person name="Lipzen A."/>
            <person name="Lutzoni F."/>
            <person name="Magnuson J."/>
            <person name="Mondo S."/>
            <person name="Nolan M."/>
            <person name="Ohm R."/>
            <person name="Pangilinan J."/>
            <person name="Park H.-J."/>
            <person name="Ramirez L."/>
            <person name="Alfaro M."/>
            <person name="Sun H."/>
            <person name="Tritt A."/>
            <person name="Yoshinaga Y."/>
            <person name="Zwiers L.-H."/>
            <person name="Turgeon B."/>
            <person name="Goodwin S."/>
            <person name="Spatafora J."/>
            <person name="Crous P."/>
            <person name="Grigoriev I."/>
        </authorList>
    </citation>
    <scope>NUCLEOTIDE SEQUENCE [LARGE SCALE GENOMIC DNA]</scope>
    <source>
        <strain evidence="2">CBS 304.66</strain>
    </source>
</reference>
<gene>
    <name evidence="1" type="ORF">CC78DRAFT_573260</name>
</gene>
<sequence>MSSPLRQLRAQSYSCSALHSTKSLTTVIEIEFWGDDDGHAKGPWMQIRRINQTGQWFWTGCVHRRVRRTLDRRNLLGRSRIHAAARGKSETVLTCGAGPYNGKPKLMLGTQLDFALAFRRVAFETRRDVARQSMVPMTGCWKGMMYEGRKGPVVSFFSPSTPSEVVPGSA</sequence>
<proteinExistence type="predicted"/>
<keyword evidence="2" id="KW-1185">Reference proteome</keyword>
<organism evidence="1 2">
    <name type="scientific">Lojkania enalia</name>
    <dbReference type="NCBI Taxonomy" id="147567"/>
    <lineage>
        <taxon>Eukaryota</taxon>
        <taxon>Fungi</taxon>
        <taxon>Dikarya</taxon>
        <taxon>Ascomycota</taxon>
        <taxon>Pezizomycotina</taxon>
        <taxon>Dothideomycetes</taxon>
        <taxon>Pleosporomycetidae</taxon>
        <taxon>Pleosporales</taxon>
        <taxon>Pleosporales incertae sedis</taxon>
        <taxon>Lojkania</taxon>
    </lineage>
</organism>
<comment type="caution">
    <text evidence="1">The sequence shown here is derived from an EMBL/GenBank/DDBJ whole genome shotgun (WGS) entry which is preliminary data.</text>
</comment>
<evidence type="ECO:0000313" key="2">
    <source>
        <dbReference type="Proteomes" id="UP000800093"/>
    </source>
</evidence>
<evidence type="ECO:0000313" key="1">
    <source>
        <dbReference type="EMBL" id="KAF2270901.1"/>
    </source>
</evidence>
<dbReference type="Proteomes" id="UP000800093">
    <property type="component" value="Unassembled WGS sequence"/>
</dbReference>